<feature type="compositionally biased region" description="Basic and acidic residues" evidence="1">
    <location>
        <begin position="24"/>
        <end position="35"/>
    </location>
</feature>
<accession>A0A834FBE0</accession>
<proteinExistence type="predicted"/>
<reference evidence="3" key="1">
    <citation type="journal article" name="BMC Genomics">
        <title>Long-read sequencing and de novo genome assembly of marine medaka (Oryzias melastigma).</title>
        <authorList>
            <person name="Liang P."/>
            <person name="Saqib H.S.A."/>
            <person name="Ni X."/>
            <person name="Shen Y."/>
        </authorList>
    </citation>
    <scope>NUCLEOTIDE SEQUENCE</scope>
    <source>
        <strain evidence="3">Bigg-433</strain>
    </source>
</reference>
<dbReference type="EMBL" id="WKFB01000285">
    <property type="protein sequence ID" value="KAF6728316.1"/>
    <property type="molecule type" value="Genomic_DNA"/>
</dbReference>
<keyword evidence="2" id="KW-1133">Transmembrane helix</keyword>
<gene>
    <name evidence="3" type="ORF">FQA47_014349</name>
</gene>
<dbReference type="AlphaFoldDB" id="A0A834FBE0"/>
<evidence type="ECO:0000313" key="4">
    <source>
        <dbReference type="Proteomes" id="UP000646548"/>
    </source>
</evidence>
<organism evidence="3 4">
    <name type="scientific">Oryzias melastigma</name>
    <name type="common">Marine medaka</name>
    <dbReference type="NCBI Taxonomy" id="30732"/>
    <lineage>
        <taxon>Eukaryota</taxon>
        <taxon>Metazoa</taxon>
        <taxon>Chordata</taxon>
        <taxon>Craniata</taxon>
        <taxon>Vertebrata</taxon>
        <taxon>Euteleostomi</taxon>
        <taxon>Actinopterygii</taxon>
        <taxon>Neopterygii</taxon>
        <taxon>Teleostei</taxon>
        <taxon>Neoteleostei</taxon>
        <taxon>Acanthomorphata</taxon>
        <taxon>Ovalentaria</taxon>
        <taxon>Atherinomorphae</taxon>
        <taxon>Beloniformes</taxon>
        <taxon>Adrianichthyidae</taxon>
        <taxon>Oryziinae</taxon>
        <taxon>Oryzias</taxon>
    </lineage>
</organism>
<protein>
    <submittedName>
        <fullName evidence="3">Uncharacterized protein</fullName>
    </submittedName>
</protein>
<name>A0A834FBE0_ORYME</name>
<feature type="transmembrane region" description="Helical" evidence="2">
    <location>
        <begin position="83"/>
        <end position="99"/>
    </location>
</feature>
<evidence type="ECO:0000313" key="3">
    <source>
        <dbReference type="EMBL" id="KAF6728316.1"/>
    </source>
</evidence>
<keyword evidence="2" id="KW-0812">Transmembrane</keyword>
<feature type="region of interest" description="Disordered" evidence="1">
    <location>
        <begin position="1"/>
        <end position="43"/>
    </location>
</feature>
<keyword evidence="2" id="KW-0472">Membrane</keyword>
<evidence type="ECO:0000256" key="1">
    <source>
        <dbReference type="SAM" id="MobiDB-lite"/>
    </source>
</evidence>
<evidence type="ECO:0000256" key="2">
    <source>
        <dbReference type="SAM" id="Phobius"/>
    </source>
</evidence>
<dbReference type="Proteomes" id="UP000646548">
    <property type="component" value="Unassembled WGS sequence"/>
</dbReference>
<sequence length="135" mass="15742">MDWSYKSDAWETHSQDQDVTDVEESVRGTRSEQRPRRSLPPGRATVVTSLTRMPCTSGAPRLALDHFRCLSDSAFQKKKKKKILHPVLGCVCKIVWIFTYRNEVSGGEKNVFYFVFIFLSIHRLLFFLLFHRQMS</sequence>
<comment type="caution">
    <text evidence="3">The sequence shown here is derived from an EMBL/GenBank/DDBJ whole genome shotgun (WGS) entry which is preliminary data.</text>
</comment>
<feature type="transmembrane region" description="Helical" evidence="2">
    <location>
        <begin position="111"/>
        <end position="130"/>
    </location>
</feature>